<name>A0A9D2SGH7_9FIRM</name>
<keyword evidence="1" id="KW-1133">Transmembrane helix</keyword>
<evidence type="ECO:0000313" key="3">
    <source>
        <dbReference type="Proteomes" id="UP000823910"/>
    </source>
</evidence>
<keyword evidence="1" id="KW-0472">Membrane</keyword>
<feature type="transmembrane region" description="Helical" evidence="1">
    <location>
        <begin position="39"/>
        <end position="63"/>
    </location>
</feature>
<dbReference type="EMBL" id="DWWT01000017">
    <property type="protein sequence ID" value="HJC05330.1"/>
    <property type="molecule type" value="Genomic_DNA"/>
</dbReference>
<evidence type="ECO:0000256" key="1">
    <source>
        <dbReference type="SAM" id="Phobius"/>
    </source>
</evidence>
<dbReference type="AlphaFoldDB" id="A0A9D2SGH7"/>
<dbReference type="Proteomes" id="UP000823910">
    <property type="component" value="Unassembled WGS sequence"/>
</dbReference>
<feature type="transmembrane region" description="Helical" evidence="1">
    <location>
        <begin position="83"/>
        <end position="101"/>
    </location>
</feature>
<keyword evidence="1" id="KW-0812">Transmembrane</keyword>
<evidence type="ECO:0000313" key="2">
    <source>
        <dbReference type="EMBL" id="HJC05330.1"/>
    </source>
</evidence>
<dbReference type="InterPro" id="IPR008407">
    <property type="entry name" value="Brnchd-chn_aa_trnsp_AzlD"/>
</dbReference>
<accession>A0A9D2SGH7</accession>
<proteinExistence type="predicted"/>
<reference evidence="2" key="2">
    <citation type="submission" date="2021-04" db="EMBL/GenBank/DDBJ databases">
        <authorList>
            <person name="Gilroy R."/>
        </authorList>
    </citation>
    <scope>NUCLEOTIDE SEQUENCE</scope>
    <source>
        <strain evidence="2">CHK180-15479</strain>
    </source>
</reference>
<sequence>MSVRTLSYILVMAGVTYLIRMLPLTLIRRQIRSPFIRSFLYYVPYVTLSVMTFPAILTATSSLWSGGAALAAAVFWAYRGKSLFSVSLAACGTVFILELFLR</sequence>
<reference evidence="2" key="1">
    <citation type="journal article" date="2021" name="PeerJ">
        <title>Extensive microbial diversity within the chicken gut microbiome revealed by metagenomics and culture.</title>
        <authorList>
            <person name="Gilroy R."/>
            <person name="Ravi A."/>
            <person name="Getino M."/>
            <person name="Pursley I."/>
            <person name="Horton D.L."/>
            <person name="Alikhan N.F."/>
            <person name="Baker D."/>
            <person name="Gharbi K."/>
            <person name="Hall N."/>
            <person name="Watson M."/>
            <person name="Adriaenssens E.M."/>
            <person name="Foster-Nyarko E."/>
            <person name="Jarju S."/>
            <person name="Secka A."/>
            <person name="Antonio M."/>
            <person name="Oren A."/>
            <person name="Chaudhuri R.R."/>
            <person name="La Ragione R."/>
            <person name="Hildebrand F."/>
            <person name="Pallen M.J."/>
        </authorList>
    </citation>
    <scope>NUCLEOTIDE SEQUENCE</scope>
    <source>
        <strain evidence="2">CHK180-15479</strain>
    </source>
</reference>
<comment type="caution">
    <text evidence="2">The sequence shown here is derived from an EMBL/GenBank/DDBJ whole genome shotgun (WGS) entry which is preliminary data.</text>
</comment>
<gene>
    <name evidence="2" type="ORF">H9704_04145</name>
</gene>
<feature type="transmembrane region" description="Helical" evidence="1">
    <location>
        <begin position="6"/>
        <end position="27"/>
    </location>
</feature>
<organism evidence="2 3">
    <name type="scientific">Candidatus Enterocloster excrementipullorum</name>
    <dbReference type="NCBI Taxonomy" id="2838559"/>
    <lineage>
        <taxon>Bacteria</taxon>
        <taxon>Bacillati</taxon>
        <taxon>Bacillota</taxon>
        <taxon>Clostridia</taxon>
        <taxon>Lachnospirales</taxon>
        <taxon>Lachnospiraceae</taxon>
        <taxon>Enterocloster</taxon>
    </lineage>
</organism>
<dbReference type="Pfam" id="PF05437">
    <property type="entry name" value="AzlD"/>
    <property type="match status" value="1"/>
</dbReference>
<protein>
    <submittedName>
        <fullName evidence="2">AzlD domain-containing protein</fullName>
    </submittedName>
</protein>